<keyword evidence="3" id="KW-0732">Signal</keyword>
<dbReference type="PROSITE" id="PS51318">
    <property type="entry name" value="TAT"/>
    <property type="match status" value="1"/>
</dbReference>
<dbReference type="EMBL" id="JACTNG010000002">
    <property type="protein sequence ID" value="MBO1078472.1"/>
    <property type="molecule type" value="Genomic_DNA"/>
</dbReference>
<dbReference type="PIRSF" id="PIRSF002741">
    <property type="entry name" value="MppA"/>
    <property type="match status" value="1"/>
</dbReference>
<dbReference type="InterPro" id="IPR039424">
    <property type="entry name" value="SBP_5"/>
</dbReference>
<evidence type="ECO:0000256" key="3">
    <source>
        <dbReference type="SAM" id="SignalP"/>
    </source>
</evidence>
<dbReference type="Proteomes" id="UP001518989">
    <property type="component" value="Unassembled WGS sequence"/>
</dbReference>
<comment type="subcellular location">
    <subcellularLocation>
        <location evidence="1">Periplasm</location>
    </subcellularLocation>
</comment>
<name>A0ABS3KLW2_9PROT</name>
<feature type="signal peptide" evidence="3">
    <location>
        <begin position="1"/>
        <end position="25"/>
    </location>
</feature>
<dbReference type="InterPro" id="IPR000914">
    <property type="entry name" value="SBP_5_dom"/>
</dbReference>
<comment type="similarity">
    <text evidence="2">Belongs to the bacterial solute-binding protein 5 family.</text>
</comment>
<evidence type="ECO:0000256" key="2">
    <source>
        <dbReference type="ARBA" id="ARBA00005695"/>
    </source>
</evidence>
<comment type="caution">
    <text evidence="5">The sequence shown here is derived from an EMBL/GenBank/DDBJ whole genome shotgun (WGS) entry which is preliminary data.</text>
</comment>
<feature type="domain" description="Solute-binding protein family 5" evidence="4">
    <location>
        <begin position="78"/>
        <end position="425"/>
    </location>
</feature>
<evidence type="ECO:0000313" key="6">
    <source>
        <dbReference type="Proteomes" id="UP001518989"/>
    </source>
</evidence>
<reference evidence="5 6" key="1">
    <citation type="submission" date="2020-09" db="EMBL/GenBank/DDBJ databases">
        <title>Roseomonas.</title>
        <authorList>
            <person name="Zhu W."/>
        </authorList>
    </citation>
    <scope>NUCLEOTIDE SEQUENCE [LARGE SCALE GENOMIC DNA]</scope>
    <source>
        <strain evidence="5 6">573</strain>
    </source>
</reference>
<dbReference type="Gene3D" id="3.10.105.10">
    <property type="entry name" value="Dipeptide-binding Protein, Domain 3"/>
    <property type="match status" value="1"/>
</dbReference>
<evidence type="ECO:0000259" key="4">
    <source>
        <dbReference type="Pfam" id="PF00496"/>
    </source>
</evidence>
<dbReference type="SUPFAM" id="SSF53850">
    <property type="entry name" value="Periplasmic binding protein-like II"/>
    <property type="match status" value="1"/>
</dbReference>
<evidence type="ECO:0000313" key="5">
    <source>
        <dbReference type="EMBL" id="MBO1078472.1"/>
    </source>
</evidence>
<dbReference type="PANTHER" id="PTHR30290">
    <property type="entry name" value="PERIPLASMIC BINDING COMPONENT OF ABC TRANSPORTER"/>
    <property type="match status" value="1"/>
</dbReference>
<protein>
    <submittedName>
        <fullName evidence="5">ABC transporter substrate-binding protein</fullName>
    </submittedName>
</protein>
<evidence type="ECO:0000256" key="1">
    <source>
        <dbReference type="ARBA" id="ARBA00004418"/>
    </source>
</evidence>
<dbReference type="Gene3D" id="3.40.190.10">
    <property type="entry name" value="Periplasmic binding protein-like II"/>
    <property type="match status" value="1"/>
</dbReference>
<sequence length="518" mass="56871">MTRLTRRLLLSGTAAVTLLPGLAAAQAAAPTPRRGGTLRVSVDQAASVIHPLRARVNPEYLVTELLYSNLTRLKHDMTVEPDLAERWSSNDALTEWTFVLRENISFHDGAPCTAEDVAATFRAILDPKTASPARANVGPIDKVEAKDARTVVFTLKTAYADLPVAVAFTTARIIPARFATGDIDRLSREAVGTGPFKLQSYEPDRRIVVTRNDNYYDPARPYLDRVEVMVFPDPTAESSALISGDTDLLSNAGQGEFPRLESARGVAAMRVPSGLFLNVNMGCDVAPFNDMRVRQAFALTVDRAAMVGFVAQGYGTPGNDSPMNAAYHFFRDMPLKKADVAQAKRLLAEAGHPNGIDLTLVASETPGTRAQLAVAMREMARPAGIRITVQTMPHATYLDQVWKKGNFYVGYYNMQPTADGIFSLLYTSDAAWNETRWNNKEFDALVAEARGTTDEAKRRDLYGRAQGMMHEQVPSVIPAFFDILQARRAYVQGYAAHPRGSVYRLDQAWLADGAPRRG</sequence>
<dbReference type="CDD" id="cd08503">
    <property type="entry name" value="PBP2_NikA_DppA_OppA_like_17"/>
    <property type="match status" value="1"/>
</dbReference>
<dbReference type="InterPro" id="IPR006311">
    <property type="entry name" value="TAT_signal"/>
</dbReference>
<keyword evidence="6" id="KW-1185">Reference proteome</keyword>
<dbReference type="RefSeq" id="WP_207415895.1">
    <property type="nucleotide sequence ID" value="NZ_CP061178.1"/>
</dbReference>
<dbReference type="Pfam" id="PF00496">
    <property type="entry name" value="SBP_bac_5"/>
    <property type="match status" value="1"/>
</dbReference>
<proteinExistence type="inferred from homology"/>
<organism evidence="5 6">
    <name type="scientific">Roseomonas haemaphysalidis</name>
    <dbReference type="NCBI Taxonomy" id="2768162"/>
    <lineage>
        <taxon>Bacteria</taxon>
        <taxon>Pseudomonadati</taxon>
        <taxon>Pseudomonadota</taxon>
        <taxon>Alphaproteobacteria</taxon>
        <taxon>Acetobacterales</taxon>
        <taxon>Roseomonadaceae</taxon>
        <taxon>Roseomonas</taxon>
    </lineage>
</organism>
<gene>
    <name evidence="5" type="ORF">IAI61_05475</name>
</gene>
<accession>A0ABS3KLW2</accession>
<feature type="chain" id="PRO_5047290226" evidence="3">
    <location>
        <begin position="26"/>
        <end position="518"/>
    </location>
</feature>
<dbReference type="InterPro" id="IPR030678">
    <property type="entry name" value="Peptide/Ni-bd"/>
</dbReference>